<dbReference type="AlphaFoldDB" id="A0A2C5Y4D0"/>
<dbReference type="PANTHER" id="PTHR11188">
    <property type="entry name" value="ARRESTIN DOMAIN CONTAINING PROTEIN"/>
    <property type="match status" value="1"/>
</dbReference>
<comment type="caution">
    <text evidence="5">The sequence shown here is derived from an EMBL/GenBank/DDBJ whole genome shotgun (WGS) entry which is preliminary data.</text>
</comment>
<dbReference type="GO" id="GO:0030674">
    <property type="term" value="F:protein-macromolecule adaptor activity"/>
    <property type="evidence" value="ECO:0007669"/>
    <property type="project" value="TreeGrafter"/>
</dbReference>
<dbReference type="InterPro" id="IPR014752">
    <property type="entry name" value="Arrestin-like_C"/>
</dbReference>
<feature type="region of interest" description="Disordered" evidence="3">
    <location>
        <begin position="461"/>
        <end position="503"/>
    </location>
</feature>
<dbReference type="GO" id="GO:0031625">
    <property type="term" value="F:ubiquitin protein ligase binding"/>
    <property type="evidence" value="ECO:0007669"/>
    <property type="project" value="TreeGrafter"/>
</dbReference>
<organism evidence="5 6">
    <name type="scientific">Ophiocordyceps australis</name>
    <dbReference type="NCBI Taxonomy" id="1399860"/>
    <lineage>
        <taxon>Eukaryota</taxon>
        <taxon>Fungi</taxon>
        <taxon>Dikarya</taxon>
        <taxon>Ascomycota</taxon>
        <taxon>Pezizomycotina</taxon>
        <taxon>Sordariomycetes</taxon>
        <taxon>Hypocreomycetidae</taxon>
        <taxon>Hypocreales</taxon>
        <taxon>Ophiocordycipitaceae</taxon>
        <taxon>Ophiocordyceps</taxon>
    </lineage>
</organism>
<feature type="domain" description="Arrestin C-terminal-like" evidence="4">
    <location>
        <begin position="184"/>
        <end position="336"/>
    </location>
</feature>
<evidence type="ECO:0000259" key="4">
    <source>
        <dbReference type="SMART" id="SM01017"/>
    </source>
</evidence>
<name>A0A2C5Y4D0_9HYPO</name>
<sequence length="608" mass="66175">MPFKPFASVTGRNSYSLFDIRLDNDFIVFRGNDHESSGQQLKGVVVLCLSSSLRIEDVRLRLTGTLRQTWTDHRISAPGVSGQRVDKTTTILDHRWAPFVGTHSKSITLPAGNYEYPFEYTLPGDTAESVEGIPEASITYRLKATVGRSKLAYDLHAYKHLRIIRTLEPGALEFLHAMSVENIWPNKVDYSIVVPQKAVVFGGTMNLEMRFTPLLKGLELGEISVKLVELRDCWIQGSTGLNIREHHAERDVATWRFEVNRQDHWQDMIEDTGQEGWALTKPLALPKRLRQCIQDINHHGIKVRHKIKLTVALKNPDGHISELRATLPVSIFISPNVPFDEDGNLVSQAPGAVSSDHDAGAIAPPGYGEHVLDQLFENVESAGGYQTPGFQTPGFHTPGIQTPCIQSDVSSPFYAHSRAGSADNLAAMAHSAPVAPAALLSRLADVSLDSSRRNSSYTSIYSISGRMSPPQGGGSGSGGLTRRNSDGDEDNSGRNSIEHIDLDDNGLAELSRVPSYATAVRSRTQTGTGPPVPDYQTALSAPRTPPTTEVNVEHLAPISEDASGEGLAMAATQVRGLPVDLVMTRAHSDDVVAARREVHVSATRASAV</sequence>
<dbReference type="InterPro" id="IPR050357">
    <property type="entry name" value="Arrestin_domain-protein"/>
</dbReference>
<accession>A0A2C5Y4D0</accession>
<dbReference type="InterPro" id="IPR011022">
    <property type="entry name" value="Arrestin_C-like"/>
</dbReference>
<dbReference type="EMBL" id="NJET01000070">
    <property type="protein sequence ID" value="PHH62503.1"/>
    <property type="molecule type" value="Genomic_DNA"/>
</dbReference>
<reference evidence="5 6" key="1">
    <citation type="submission" date="2017-06" db="EMBL/GenBank/DDBJ databases">
        <title>Ant-infecting Ophiocordyceps genomes reveal a high diversity of potential behavioral manipulation genes and a possible major role for enterotoxins.</title>
        <authorList>
            <person name="De Bekker C."/>
            <person name="Evans H.C."/>
            <person name="Brachmann A."/>
            <person name="Hughes D.P."/>
        </authorList>
    </citation>
    <scope>NUCLEOTIDE SEQUENCE [LARGE SCALE GENOMIC DNA]</scope>
    <source>
        <strain evidence="5 6">Map64</strain>
    </source>
</reference>
<dbReference type="InterPro" id="IPR011021">
    <property type="entry name" value="Arrestin-like_N"/>
</dbReference>
<dbReference type="GO" id="GO:0005829">
    <property type="term" value="C:cytosol"/>
    <property type="evidence" value="ECO:0007669"/>
    <property type="project" value="TreeGrafter"/>
</dbReference>
<dbReference type="Pfam" id="PF02752">
    <property type="entry name" value="Arrestin_C"/>
    <property type="match status" value="1"/>
</dbReference>
<evidence type="ECO:0000313" key="5">
    <source>
        <dbReference type="EMBL" id="PHH62503.1"/>
    </source>
</evidence>
<evidence type="ECO:0000256" key="1">
    <source>
        <dbReference type="ARBA" id="ARBA00005298"/>
    </source>
</evidence>
<keyword evidence="6" id="KW-1185">Reference proteome</keyword>
<feature type="region of interest" description="Disordered" evidence="3">
    <location>
        <begin position="518"/>
        <end position="548"/>
    </location>
</feature>
<dbReference type="Pfam" id="PF00339">
    <property type="entry name" value="Arrestin_N"/>
    <property type="match status" value="1"/>
</dbReference>
<dbReference type="PANTHER" id="PTHR11188:SF17">
    <property type="entry name" value="FI21816P1"/>
    <property type="match status" value="1"/>
</dbReference>
<evidence type="ECO:0000256" key="2">
    <source>
        <dbReference type="ARBA" id="ARBA00038766"/>
    </source>
</evidence>
<dbReference type="GO" id="GO:0070086">
    <property type="term" value="P:ubiquitin-dependent endocytosis"/>
    <property type="evidence" value="ECO:0007669"/>
    <property type="project" value="TreeGrafter"/>
</dbReference>
<comment type="subunit">
    <text evidence="2">Interacts with hulA.</text>
</comment>
<dbReference type="InterPro" id="IPR014756">
    <property type="entry name" value="Ig_E-set"/>
</dbReference>
<dbReference type="SMART" id="SM01017">
    <property type="entry name" value="Arrestin_C"/>
    <property type="match status" value="1"/>
</dbReference>
<evidence type="ECO:0000313" key="6">
    <source>
        <dbReference type="Proteomes" id="UP000226192"/>
    </source>
</evidence>
<dbReference type="Proteomes" id="UP000226192">
    <property type="component" value="Unassembled WGS sequence"/>
</dbReference>
<evidence type="ECO:0000256" key="3">
    <source>
        <dbReference type="SAM" id="MobiDB-lite"/>
    </source>
</evidence>
<dbReference type="Gene3D" id="2.60.40.640">
    <property type="match status" value="1"/>
</dbReference>
<dbReference type="STRING" id="1399860.A0A2C5Y4D0"/>
<dbReference type="OrthoDB" id="2333384at2759"/>
<comment type="similarity">
    <text evidence="1">Belongs to the arrestin family.</text>
</comment>
<dbReference type="GO" id="GO:0005886">
    <property type="term" value="C:plasma membrane"/>
    <property type="evidence" value="ECO:0007669"/>
    <property type="project" value="TreeGrafter"/>
</dbReference>
<protein>
    <recommendedName>
        <fullName evidence="4">Arrestin C-terminal-like domain-containing protein</fullName>
    </recommendedName>
</protein>
<proteinExistence type="inferred from homology"/>
<dbReference type="SUPFAM" id="SSF81296">
    <property type="entry name" value="E set domains"/>
    <property type="match status" value="1"/>
</dbReference>
<gene>
    <name evidence="5" type="ORF">CDD81_7076</name>
</gene>